<dbReference type="InterPro" id="IPR006311">
    <property type="entry name" value="TAT_signal"/>
</dbReference>
<evidence type="ECO:0000259" key="2">
    <source>
        <dbReference type="Pfam" id="PF20434"/>
    </source>
</evidence>
<dbReference type="InterPro" id="IPR029058">
    <property type="entry name" value="AB_hydrolase_fold"/>
</dbReference>
<reference evidence="3 4" key="1">
    <citation type="journal article" date="2014" name="PLoS Genet.">
        <title>Phylogenetically driven sequencing of extremely halophilic archaea reveals strategies for static and dynamic osmo-response.</title>
        <authorList>
            <person name="Becker E.A."/>
            <person name="Seitzer P.M."/>
            <person name="Tritt A."/>
            <person name="Larsen D."/>
            <person name="Krusor M."/>
            <person name="Yao A.I."/>
            <person name="Wu D."/>
            <person name="Madern D."/>
            <person name="Eisen J.A."/>
            <person name="Darling A.E."/>
            <person name="Facciotti M.T."/>
        </authorList>
    </citation>
    <scope>NUCLEOTIDE SEQUENCE [LARGE SCALE GENOMIC DNA]</scope>
    <source>
        <strain evidence="3 4">JCM 13891</strain>
    </source>
</reference>
<dbReference type="PANTHER" id="PTHR48081:SF13">
    <property type="entry name" value="ALPHA_BETA HYDROLASE"/>
    <property type="match status" value="1"/>
</dbReference>
<dbReference type="AlphaFoldDB" id="M0CRU8"/>
<organism evidence="3 4">
    <name type="scientific">Haloterrigena salina JCM 13891</name>
    <dbReference type="NCBI Taxonomy" id="1227488"/>
    <lineage>
        <taxon>Archaea</taxon>
        <taxon>Methanobacteriati</taxon>
        <taxon>Methanobacteriota</taxon>
        <taxon>Stenosarchaea group</taxon>
        <taxon>Halobacteria</taxon>
        <taxon>Halobacteriales</taxon>
        <taxon>Natrialbaceae</taxon>
        <taxon>Haloterrigena</taxon>
    </lineage>
</organism>
<dbReference type="Gene3D" id="3.40.50.1820">
    <property type="entry name" value="alpha/beta hydrolase"/>
    <property type="match status" value="1"/>
</dbReference>
<protein>
    <submittedName>
        <fullName evidence="3">Esterase</fullName>
    </submittedName>
</protein>
<dbReference type="STRING" id="1227488.C477_00225"/>
<dbReference type="Pfam" id="PF20434">
    <property type="entry name" value="BD-FAE"/>
    <property type="match status" value="1"/>
</dbReference>
<keyword evidence="4" id="KW-1185">Reference proteome</keyword>
<proteinExistence type="predicted"/>
<dbReference type="EMBL" id="AOIS01000003">
    <property type="protein sequence ID" value="ELZ24589.1"/>
    <property type="molecule type" value="Genomic_DNA"/>
</dbReference>
<dbReference type="eggNOG" id="arCOG01646">
    <property type="taxonomic scope" value="Archaea"/>
</dbReference>
<dbReference type="PROSITE" id="PS51318">
    <property type="entry name" value="TAT"/>
    <property type="match status" value="1"/>
</dbReference>
<feature type="domain" description="BD-FAE-like" evidence="2">
    <location>
        <begin position="70"/>
        <end position="281"/>
    </location>
</feature>
<dbReference type="SUPFAM" id="SSF53474">
    <property type="entry name" value="alpha/beta-Hydrolases"/>
    <property type="match status" value="1"/>
</dbReference>
<evidence type="ECO:0000313" key="4">
    <source>
        <dbReference type="Proteomes" id="UP000011657"/>
    </source>
</evidence>
<accession>M0CRU8</accession>
<evidence type="ECO:0000313" key="3">
    <source>
        <dbReference type="EMBL" id="ELZ24589.1"/>
    </source>
</evidence>
<keyword evidence="1" id="KW-0378">Hydrolase</keyword>
<dbReference type="PANTHER" id="PTHR48081">
    <property type="entry name" value="AB HYDROLASE SUPERFAMILY PROTEIN C4A8.06C"/>
    <property type="match status" value="1"/>
</dbReference>
<gene>
    <name evidence="3" type="ORF">C477_00225</name>
</gene>
<dbReference type="GO" id="GO:0016787">
    <property type="term" value="F:hydrolase activity"/>
    <property type="evidence" value="ECO:0007669"/>
    <property type="project" value="UniProtKB-KW"/>
</dbReference>
<comment type="caution">
    <text evidence="3">The sequence shown here is derived from an EMBL/GenBank/DDBJ whole genome shotgun (WGS) entry which is preliminary data.</text>
</comment>
<dbReference type="Proteomes" id="UP000011657">
    <property type="component" value="Unassembled WGS sequence"/>
</dbReference>
<dbReference type="InterPro" id="IPR049492">
    <property type="entry name" value="BD-FAE-like_dom"/>
</dbReference>
<dbReference type="InterPro" id="IPR050300">
    <property type="entry name" value="GDXG_lipolytic_enzyme"/>
</dbReference>
<name>M0CRU8_9EURY</name>
<sequence length="435" mass="48649">MTDHDKRNGTTRRSILRGLGIAGSAIALSTGSAAGTPATPSREIERRENLTYAERPDVDHEDHGDGELQLDLYLPDRRKPHPAPVVVYIHGGQWLYGDKADPSEVPMFEHFARRGFAVASIEYRFATEATFPAQIRDVNTAIQWLRARADDYDLDAENVATWGTSAGAHLAALAGVTNEVDEFEGDGPSTYSSDVQAAVSWYGIMALDRLRETAHPDSPYEYEHATAPESLLVGENVGENPEAGQYASPIEYVDPDDPPLLLYHGNDDHIVGYGQSELLFERARERCHDTTFYELHGLGHSSEDVYSALSDTPPAEATARTAHCKPTDDALRERVRDGPIASLTDMERFLRRNLRHRYPVRRSNRSRGVISDKIGRKRPKGATRSTVALLVDRQRPVLRLELVAEHLLIELPGRRLRDRLDEDDPVWQPPLREPL</sequence>
<evidence type="ECO:0000256" key="1">
    <source>
        <dbReference type="ARBA" id="ARBA00022801"/>
    </source>
</evidence>